<feature type="domain" description="KilA-N" evidence="18">
    <location>
        <begin position="11"/>
        <end position="116"/>
    </location>
</feature>
<evidence type="ECO:0000256" key="1">
    <source>
        <dbReference type="ARBA" id="ARBA00004192"/>
    </source>
</evidence>
<evidence type="ECO:0000256" key="11">
    <source>
        <dbReference type="ARBA" id="ARBA00023323"/>
    </source>
</evidence>
<dbReference type="InterPro" id="IPR001841">
    <property type="entry name" value="Znf_RING"/>
</dbReference>
<dbReference type="KEGG" id="vg:2943647"/>
<feature type="domain" description="RING-type" evidence="17">
    <location>
        <begin position="176"/>
        <end position="222"/>
    </location>
</feature>
<organismHost>
    <name type="scientific">Erythrocebus patas</name>
    <name type="common">Red guenon</name>
    <name type="synonym">Cercopithecus patas</name>
    <dbReference type="NCBI Taxonomy" id="9538"/>
</organismHost>
<keyword evidence="5" id="KW-1128">Modulation of host ubiquitin pathway by viral E3 ligase</keyword>
<comment type="function">
    <text evidence="12">RING-finger E3 ubiquitin ligase which catalyzes the formation of both 'Lys-48'- and 'Lys-63'-linked polyubiquitin chains. Plays an important role in virulence by acting as an anti-apoptotic factor.</text>
</comment>
<dbReference type="PROSITE" id="PS50089">
    <property type="entry name" value="ZF_RING_2"/>
    <property type="match status" value="1"/>
</dbReference>
<evidence type="ECO:0000256" key="8">
    <source>
        <dbReference type="ARBA" id="ARBA00022786"/>
    </source>
</evidence>
<dbReference type="PIRSF" id="PIRSF003775">
    <property type="entry name" value="E3_ubiquit_lig_p28"/>
    <property type="match status" value="1"/>
</dbReference>
<reference evidence="19 20" key="2">
    <citation type="journal article" date="2003" name="J. Virol.">
        <title>Complete genomic sequence and comparative analysis of the tumorigenic poxvirus Yaba monkey tumor virus.</title>
        <authorList>
            <person name="Brunetti C.R."/>
            <person name="Amano H."/>
            <person name="Ueda Y."/>
            <person name="Qin J."/>
            <person name="Miyamura T."/>
            <person name="Suzuki T."/>
            <person name="Li X."/>
            <person name="Barrett J.W."/>
            <person name="McFadden G."/>
        </authorList>
    </citation>
    <scope>NUCLEOTIDE SEQUENCE [LARGE SCALE GENOMIC DNA]</scope>
    <source>
        <strain evidence="20">VR587</strain>
    </source>
</reference>
<reference evidence="19 20" key="3">
    <citation type="journal article" date="2003" name="Proc. Natl. Acad. Sci. U.S.A.">
        <title>A secreted high-affinity inhibitor of human TNF from Tanapox virus.</title>
        <authorList>
            <person name="Brunetti C.R."/>
            <person name="Paulose-Murphy M."/>
            <person name="Singh R."/>
            <person name="Qin J."/>
            <person name="Barrett J.W."/>
            <person name="Tardivel A."/>
            <person name="Schneider P."/>
            <person name="Essani K."/>
            <person name="McFadden G."/>
        </authorList>
    </citation>
    <scope>NUCLEOTIDE SEQUENCE [LARGE SCALE GENOMIC DNA]</scope>
    <source>
        <strain evidence="20">VR587</strain>
    </source>
</reference>
<dbReference type="InterPro" id="IPR018004">
    <property type="entry name" value="KilA/APSES_HTH"/>
</dbReference>
<evidence type="ECO:0000256" key="9">
    <source>
        <dbReference type="ARBA" id="ARBA00022833"/>
    </source>
</evidence>
<keyword evidence="3" id="KW-1130">Modulation of host ubiquitin pathway by virus</keyword>
<organismHost>
    <name type="scientific">Papio hamadryas</name>
    <name type="common">Hamadryas baboon</name>
    <dbReference type="NCBI Taxonomy" id="9557"/>
</organismHost>
<dbReference type="EMBL" id="AY386371">
    <property type="protein sequence ID" value="AAR07495.1"/>
    <property type="molecule type" value="Genomic_DNA"/>
</dbReference>
<evidence type="ECO:0000256" key="2">
    <source>
        <dbReference type="ARBA" id="ARBA00022581"/>
    </source>
</evidence>
<dbReference type="InterPro" id="IPR045072">
    <property type="entry name" value="MKRN-like"/>
</dbReference>
<dbReference type="GO" id="GO:0039648">
    <property type="term" value="P:symbiont-mediated perturbation of host ubiquitin-like protein modification"/>
    <property type="evidence" value="ECO:0007669"/>
    <property type="project" value="UniProtKB-KW"/>
</dbReference>
<evidence type="ECO:0000256" key="14">
    <source>
        <dbReference type="ARBA" id="ARBA00034917"/>
    </source>
</evidence>
<keyword evidence="10" id="KW-1035">Host cytoplasm</keyword>
<protein>
    <recommendedName>
        <fullName evidence="15">Host range factor p28</fullName>
    </recommendedName>
    <alternativeName>
        <fullName evidence="14">E3 ubiquitin-protein ligase p28</fullName>
    </alternativeName>
</protein>
<dbReference type="Pfam" id="PF13639">
    <property type="entry name" value="zf-RING_2"/>
    <property type="match status" value="1"/>
</dbReference>
<dbReference type="GO" id="GO:0030430">
    <property type="term" value="C:host cell cytoplasm"/>
    <property type="evidence" value="ECO:0007669"/>
    <property type="project" value="UniProtKB-SubCell"/>
</dbReference>
<evidence type="ECO:0000256" key="13">
    <source>
        <dbReference type="ARBA" id="ARBA00034749"/>
    </source>
</evidence>
<dbReference type="InterPro" id="IPR016398">
    <property type="entry name" value="E3_ubiquitin-prot_ligase_p28"/>
</dbReference>
<comment type="subcellular location">
    <subcellularLocation>
        <location evidence="1">Host cytoplasm</location>
    </subcellularLocation>
</comment>
<comment type="similarity">
    <text evidence="13">Belongs to the orthopoxvirus OPG021 family.</text>
</comment>
<evidence type="ECO:0000256" key="10">
    <source>
        <dbReference type="ARBA" id="ARBA00023200"/>
    </source>
</evidence>
<keyword evidence="6" id="KW-0479">Metal-binding</keyword>
<evidence type="ECO:0000256" key="7">
    <source>
        <dbReference type="ARBA" id="ARBA00022771"/>
    </source>
</evidence>
<dbReference type="Pfam" id="PF04383">
    <property type="entry name" value="KilA-N"/>
    <property type="match status" value="1"/>
</dbReference>
<keyword evidence="4" id="KW-0808">Transferase</keyword>
<dbReference type="Proteomes" id="UP000008596">
    <property type="component" value="Segment"/>
</dbReference>
<evidence type="ECO:0000256" key="16">
    <source>
        <dbReference type="PROSITE-ProRule" id="PRU00175"/>
    </source>
</evidence>
<evidence type="ECO:0000256" key="4">
    <source>
        <dbReference type="ARBA" id="ARBA00022679"/>
    </source>
</evidence>
<dbReference type="PROSITE" id="PS51301">
    <property type="entry name" value="KILA_N"/>
    <property type="match status" value="1"/>
</dbReference>
<accession>Q6TUN1</accession>
<evidence type="ECO:0000256" key="3">
    <source>
        <dbReference type="ARBA" id="ARBA00022662"/>
    </source>
</evidence>
<organism evidence="19 20">
    <name type="scientific">Yaba monkey tumor virus (strain VR587)</name>
    <name type="common">YMTV</name>
    <dbReference type="NCBI Taxonomy" id="928314"/>
    <lineage>
        <taxon>Viruses</taxon>
        <taxon>Varidnaviria</taxon>
        <taxon>Bamfordvirae</taxon>
        <taxon>Nucleocytoviricota</taxon>
        <taxon>Pokkesviricetes</taxon>
        <taxon>Chitovirales</taxon>
        <taxon>Poxviridae</taxon>
        <taxon>Chordopoxvirinae</taxon>
        <taxon>Yatapoxvirus</taxon>
        <taxon>Yatapoxvirus yabapox</taxon>
        <taxon>Yaba monkey tumor virus</taxon>
    </lineage>
</organism>
<dbReference type="SMART" id="SM00184">
    <property type="entry name" value="RING"/>
    <property type="match status" value="1"/>
</dbReference>
<name>Q6TUN1_YMTV5</name>
<dbReference type="InterPro" id="IPR013083">
    <property type="entry name" value="Znf_RING/FYVE/PHD"/>
</dbReference>
<keyword evidence="9" id="KW-0862">Zinc</keyword>
<evidence type="ECO:0000256" key="6">
    <source>
        <dbReference type="ARBA" id="ARBA00022723"/>
    </source>
</evidence>
<evidence type="ECO:0000256" key="15">
    <source>
        <dbReference type="ARBA" id="ARBA00039653"/>
    </source>
</evidence>
<dbReference type="RefSeq" id="NP_938394.1">
    <property type="nucleotide sequence ID" value="NC_005179.1"/>
</dbReference>
<dbReference type="PANTHER" id="PTHR11224">
    <property type="entry name" value="MAKORIN-RELATED"/>
    <property type="match status" value="1"/>
</dbReference>
<evidence type="ECO:0000256" key="12">
    <source>
        <dbReference type="ARBA" id="ARBA00025051"/>
    </source>
</evidence>
<dbReference type="Gene3D" id="3.30.40.10">
    <property type="entry name" value="Zinc/RING finger domain, C3HC4 (zinc finger)"/>
    <property type="match status" value="1"/>
</dbReference>
<proteinExistence type="inferred from homology"/>
<keyword evidence="8" id="KW-0833">Ubl conjugation pathway</keyword>
<keyword evidence="20" id="KW-1185">Reference proteome</keyword>
<evidence type="ECO:0000256" key="5">
    <source>
        <dbReference type="ARBA" id="ARBA00022711"/>
    </source>
</evidence>
<evidence type="ECO:0000259" key="18">
    <source>
        <dbReference type="PROSITE" id="PS51301"/>
    </source>
</evidence>
<organismHost>
    <name type="scientific">Macaca</name>
    <name type="common">macaques</name>
    <dbReference type="NCBI Taxonomy" id="9539"/>
</organismHost>
<dbReference type="GeneID" id="2943647"/>
<dbReference type="InterPro" id="IPR017880">
    <property type="entry name" value="KilA_N"/>
</dbReference>
<keyword evidence="7 16" id="KW-0863">Zinc-finger</keyword>
<keyword evidence="11" id="KW-1119">Modulation of host cell apoptosis by virus</keyword>
<keyword evidence="2" id="KW-0945">Host-virus interaction</keyword>
<evidence type="ECO:0000313" key="19">
    <source>
        <dbReference type="EMBL" id="AAR07495.1"/>
    </source>
</evidence>
<dbReference type="PANTHER" id="PTHR11224:SF10">
    <property type="entry name" value="IP09428P-RELATED"/>
    <property type="match status" value="1"/>
</dbReference>
<dbReference type="SUPFAM" id="SSF57850">
    <property type="entry name" value="RING/U-box"/>
    <property type="match status" value="1"/>
</dbReference>
<sequence length="236" mass="28280">MVDDYDDKFQNYDVLHGECFKVILMSDNKYVNVTRLCKLAKKSYCRWKALLRGKRTLIRVSEEEQISINELSIRVHKSKITEQIHGVFIHQKILWDVLTWISQEYRDMVFSLIQLYNQKKLVKKPSFDNNQYDDEEDIFFNAIHKKGKVYLKLTKCMLNVLTEYEHLYDISKDKECTICMEKVYDKNVKNVYFGLLSNCNHVFCIRCIDAWKKEKKTCPVCRTPFFSVKKQRFFTS</sequence>
<dbReference type="GO" id="GO:0016881">
    <property type="term" value="F:acid-amino acid ligase activity"/>
    <property type="evidence" value="ECO:0007669"/>
    <property type="project" value="InterPro"/>
</dbReference>
<reference evidence="19 20" key="1">
    <citation type="journal article" date="1995" name="J. Gen. Virol.">
        <title>Identification and characterization of the thymidine kinase gene of Yaba virus.</title>
        <authorList>
            <person name="Amano H."/>
            <person name="Ueda Y."/>
            <person name="Miyamura T."/>
        </authorList>
    </citation>
    <scope>NUCLEOTIDE SEQUENCE [LARGE SCALE GENOMIC DNA]</scope>
    <source>
        <strain evidence="20">VR587</strain>
    </source>
</reference>
<dbReference type="GO" id="GO:0000209">
    <property type="term" value="P:protein polyubiquitination"/>
    <property type="evidence" value="ECO:0007669"/>
    <property type="project" value="InterPro"/>
</dbReference>
<evidence type="ECO:0000259" key="17">
    <source>
        <dbReference type="PROSITE" id="PS50089"/>
    </source>
</evidence>
<dbReference type="PROSITE" id="PS00518">
    <property type="entry name" value="ZF_RING_1"/>
    <property type="match status" value="1"/>
</dbReference>
<dbReference type="GO" id="GO:0052150">
    <property type="term" value="P:symbiont-mediated perturbation of host apoptosis"/>
    <property type="evidence" value="ECO:0007669"/>
    <property type="project" value="UniProtKB-KW"/>
</dbReference>
<evidence type="ECO:0000313" key="20">
    <source>
        <dbReference type="Proteomes" id="UP000008596"/>
    </source>
</evidence>
<dbReference type="GO" id="GO:0061630">
    <property type="term" value="F:ubiquitin protein ligase activity"/>
    <property type="evidence" value="ECO:0007669"/>
    <property type="project" value="InterPro"/>
</dbReference>
<dbReference type="GO" id="GO:0008270">
    <property type="term" value="F:zinc ion binding"/>
    <property type="evidence" value="ECO:0007669"/>
    <property type="project" value="UniProtKB-KW"/>
</dbReference>
<organismHost>
    <name type="scientific">Homo sapiens</name>
    <name type="common">Human</name>
    <dbReference type="NCBI Taxonomy" id="9606"/>
</organismHost>
<dbReference type="InterPro" id="IPR017907">
    <property type="entry name" value="Znf_RING_CS"/>
</dbReference>